<dbReference type="PANTHER" id="PTHR12377">
    <property type="entry name" value="CYTOSOLIC IRON-SULFUR ASSEMBLY COMPONENT 2B-RELATED"/>
    <property type="match status" value="1"/>
</dbReference>
<reference evidence="3 4" key="1">
    <citation type="journal article" date="2022" name="bioRxiv">
        <title>Genomics of Preaxostyla Flagellates Illuminates Evolutionary Transitions and the Path Towards Mitochondrial Loss.</title>
        <authorList>
            <person name="Novak L.V.F."/>
            <person name="Treitli S.C."/>
            <person name="Pyrih J."/>
            <person name="Halakuc P."/>
            <person name="Pipaliya S.V."/>
            <person name="Vacek V."/>
            <person name="Brzon O."/>
            <person name="Soukal P."/>
            <person name="Eme L."/>
            <person name="Dacks J.B."/>
            <person name="Karnkowska A."/>
            <person name="Elias M."/>
            <person name="Hampl V."/>
        </authorList>
    </citation>
    <scope>NUCLEOTIDE SEQUENCE [LARGE SCALE GENOMIC DNA]</scope>
    <source>
        <strain evidence="3">NAU3</strain>
        <tissue evidence="3">Gut</tissue>
    </source>
</reference>
<comment type="similarity">
    <text evidence="1">Belongs to the MIP18 family.</text>
</comment>
<dbReference type="Gene3D" id="3.30.300.130">
    <property type="entry name" value="Fe-S cluster assembly (FSCA)"/>
    <property type="match status" value="1"/>
</dbReference>
<dbReference type="SUPFAM" id="SSF117916">
    <property type="entry name" value="Fe-S cluster assembly (FSCA) domain-like"/>
    <property type="match status" value="1"/>
</dbReference>
<protein>
    <submittedName>
        <fullName evidence="3">Cytosolic iron-sulfur assembly component 2A</fullName>
    </submittedName>
</protein>
<dbReference type="Proteomes" id="UP001281761">
    <property type="component" value="Unassembled WGS sequence"/>
</dbReference>
<name>A0ABQ9YG63_9EUKA</name>
<organism evidence="3 4">
    <name type="scientific">Blattamonas nauphoetae</name>
    <dbReference type="NCBI Taxonomy" id="2049346"/>
    <lineage>
        <taxon>Eukaryota</taxon>
        <taxon>Metamonada</taxon>
        <taxon>Preaxostyla</taxon>
        <taxon>Oxymonadida</taxon>
        <taxon>Blattamonas</taxon>
    </lineage>
</organism>
<accession>A0ABQ9YG63</accession>
<keyword evidence="4" id="KW-1185">Reference proteome</keyword>
<evidence type="ECO:0000256" key="1">
    <source>
        <dbReference type="ARBA" id="ARBA00010381"/>
    </source>
</evidence>
<dbReference type="InterPro" id="IPR039796">
    <property type="entry name" value="MIP18"/>
</dbReference>
<comment type="caution">
    <text evidence="3">The sequence shown here is derived from an EMBL/GenBank/DDBJ whole genome shotgun (WGS) entry which is preliminary data.</text>
</comment>
<proteinExistence type="inferred from homology"/>
<feature type="domain" description="MIP18 family-like" evidence="2">
    <location>
        <begin position="6"/>
        <end position="75"/>
    </location>
</feature>
<evidence type="ECO:0000259" key="2">
    <source>
        <dbReference type="Pfam" id="PF01883"/>
    </source>
</evidence>
<gene>
    <name evidence="3" type="ORF">BLNAU_2179</name>
</gene>
<sequence length="138" mass="15095">MIPTVENIFDQIRGIIDPEIPNTLEDLKVVSPESVTIVPERKLVKIIFTPTVPHCTLCMLIGLCIRKKIADSLPEHWKILVQISEGSHNDENGVNKQLADKERVAAALENPNLAAAVAKSLTAKIESTSSDGDIKKTC</sequence>
<dbReference type="EMBL" id="JARBJD010000009">
    <property type="protein sequence ID" value="KAK2962746.1"/>
    <property type="molecule type" value="Genomic_DNA"/>
</dbReference>
<evidence type="ECO:0000313" key="3">
    <source>
        <dbReference type="EMBL" id="KAK2962746.1"/>
    </source>
</evidence>
<evidence type="ECO:0000313" key="4">
    <source>
        <dbReference type="Proteomes" id="UP001281761"/>
    </source>
</evidence>
<dbReference type="Gene3D" id="6.10.250.1280">
    <property type="match status" value="1"/>
</dbReference>
<dbReference type="Pfam" id="PF01883">
    <property type="entry name" value="FeS_assembly_P"/>
    <property type="match status" value="1"/>
</dbReference>
<dbReference type="InterPro" id="IPR002744">
    <property type="entry name" value="MIP18-like"/>
</dbReference>
<dbReference type="InterPro" id="IPR034904">
    <property type="entry name" value="FSCA_dom_sf"/>
</dbReference>